<feature type="repeat" description="WD" evidence="3">
    <location>
        <begin position="1428"/>
        <end position="1460"/>
    </location>
</feature>
<dbReference type="EMBL" id="DS989842">
    <property type="protein sequence ID" value="EDX78170.1"/>
    <property type="molecule type" value="Genomic_DNA"/>
</dbReference>
<evidence type="ECO:0000313" key="6">
    <source>
        <dbReference type="EMBL" id="EDX78170.1"/>
    </source>
</evidence>
<feature type="repeat" description="WD" evidence="3">
    <location>
        <begin position="1551"/>
        <end position="1583"/>
    </location>
</feature>
<dbReference type="Gene3D" id="3.40.50.300">
    <property type="entry name" value="P-loop containing nucleotide triphosphate hydrolases"/>
    <property type="match status" value="1"/>
</dbReference>
<evidence type="ECO:0000313" key="7">
    <source>
        <dbReference type="Proteomes" id="UP000003835"/>
    </source>
</evidence>
<feature type="coiled-coil region" evidence="4">
    <location>
        <begin position="939"/>
        <end position="1001"/>
    </location>
</feature>
<dbReference type="Gene3D" id="1.10.287.620">
    <property type="entry name" value="Helix Hairpins"/>
    <property type="match status" value="1"/>
</dbReference>
<feature type="repeat" description="WD" evidence="3">
    <location>
        <begin position="1715"/>
        <end position="1747"/>
    </location>
</feature>
<feature type="repeat" description="WD" evidence="3">
    <location>
        <begin position="1633"/>
        <end position="1665"/>
    </location>
</feature>
<proteinExistence type="predicted"/>
<dbReference type="InterPro" id="IPR049052">
    <property type="entry name" value="nSTAND1"/>
</dbReference>
<dbReference type="Gene3D" id="2.130.10.10">
    <property type="entry name" value="YVTN repeat-like/Quinoprotein amine dehydrogenase"/>
    <property type="match status" value="5"/>
</dbReference>
<dbReference type="InterPro" id="IPR011990">
    <property type="entry name" value="TPR-like_helical_dom_sf"/>
</dbReference>
<gene>
    <name evidence="6" type="ORF">MC7420_7908</name>
</gene>
<dbReference type="InterPro" id="IPR027417">
    <property type="entry name" value="P-loop_NTPase"/>
</dbReference>
<dbReference type="SUPFAM" id="SSF48452">
    <property type="entry name" value="TPR-like"/>
    <property type="match status" value="1"/>
</dbReference>
<dbReference type="RefSeq" id="WP_006098605.1">
    <property type="nucleotide sequence ID" value="NZ_DS989842.1"/>
</dbReference>
<keyword evidence="7" id="KW-1185">Reference proteome</keyword>
<evidence type="ECO:0000259" key="5">
    <source>
        <dbReference type="Pfam" id="PF20703"/>
    </source>
</evidence>
<dbReference type="InterPro" id="IPR001680">
    <property type="entry name" value="WD40_rpt"/>
</dbReference>
<dbReference type="PROSITE" id="PS50082">
    <property type="entry name" value="WD_REPEATS_2"/>
    <property type="match status" value="14"/>
</dbReference>
<feature type="repeat" description="WD" evidence="3">
    <location>
        <begin position="1469"/>
        <end position="1501"/>
    </location>
</feature>
<dbReference type="Pfam" id="PF20703">
    <property type="entry name" value="nSTAND1"/>
    <property type="match status" value="1"/>
</dbReference>
<evidence type="ECO:0000256" key="4">
    <source>
        <dbReference type="SAM" id="Coils"/>
    </source>
</evidence>
<feature type="repeat" description="WD" evidence="3">
    <location>
        <begin position="1797"/>
        <end position="1838"/>
    </location>
</feature>
<dbReference type="SUPFAM" id="SSF52540">
    <property type="entry name" value="P-loop containing nucleoside triphosphate hydrolases"/>
    <property type="match status" value="1"/>
</dbReference>
<feature type="repeat" description="WD" evidence="3">
    <location>
        <begin position="1305"/>
        <end position="1337"/>
    </location>
</feature>
<protein>
    <recommendedName>
        <fullName evidence="5">Novel STAND NTPase 1 domain-containing protein</fullName>
    </recommendedName>
</protein>
<dbReference type="InterPro" id="IPR015943">
    <property type="entry name" value="WD40/YVTN_repeat-like_dom_sf"/>
</dbReference>
<keyword evidence="2" id="KW-0677">Repeat</keyword>
<name>B4VIM5_9CYAN</name>
<dbReference type="CDD" id="cd00200">
    <property type="entry name" value="WD40"/>
    <property type="match status" value="2"/>
</dbReference>
<feature type="repeat" description="WD" evidence="3">
    <location>
        <begin position="1674"/>
        <end position="1706"/>
    </location>
</feature>
<feature type="coiled-coil region" evidence="4">
    <location>
        <begin position="1041"/>
        <end position="1198"/>
    </location>
</feature>
<dbReference type="PRINTS" id="PR00320">
    <property type="entry name" value="GPROTEINBRPT"/>
</dbReference>
<keyword evidence="4" id="KW-0175">Coiled coil</keyword>
<dbReference type="SUPFAM" id="SSF57997">
    <property type="entry name" value="Tropomyosin"/>
    <property type="match status" value="1"/>
</dbReference>
<dbReference type="Proteomes" id="UP000003835">
    <property type="component" value="Unassembled WGS sequence"/>
</dbReference>
<feature type="repeat" description="WD" evidence="3">
    <location>
        <begin position="1264"/>
        <end position="1296"/>
    </location>
</feature>
<sequence>MSQLPDITPENQTELEELALTLDAFQGQFLLVFARCNYDRVRSRLIQVLQDSSPLNIRTITLSPDDTALYQRIQRELQGDKPGALMVLGLESVLSLEKMLAGADLVREEFRHHCPFPVVVWVTDSVKAQWMQFARNLQSWGVSSQFTISRGELAAFIQGKADQWLADGLNLTEMECIELRGELEAAEGELQLEDNGLEPELAAALFTLLGICQEQQGEIQTAIDYFEQAWECWQELQRFEYEGIVLREMVYGYFCQINRIQPGTISRDDYNQIQAKIKDSIQQALTAFHRAQRPDLIADSIGVFGAVLRELQDWQQLRDLAEQALVFDQGENRRDKLALDYTFLADVALAEERWQAAQELAETALSHIELIADTILSGAVETATTQTKPAGVYPRAKRRAGSKTLNLNLLLVRAGGLGLSSREFHSPRNRIDVELISRCYWIKARSHVNLGQCLAAIEQLEFAHGISQPLSYPRLYLDILGDLHDLYWQTKDYLKAFKIKQERQTVETQLGLRAFIGASRIPSTVGANLSPNLSPSRREALNTSHSVLNTPHFVLNSPPSVLNSPPSLAGKGAGGLGFIAPEIIASGREKDVRELVQRVTRNDHKVIVLHGFSGVGKSSLVNAGLVPTLRQTTASGQRIFPILIQVYTDWLQEIGQQLTATLETHNIPITQPLDSQAAILEALRQSETQQVRIVFIFDQFEEFFFVANRKALRNELFRFLGNCLNILPVKIIFSIRRDYLHHLVDRPGMESIGNDLLSKNVLYKITNFTPEEAQSLIVQLTERSNFKLESALIEQLVQDLAGDYQKVRPIELQVVGAQLQAEGIRTLAEYQQFGTKEELVLRYLAEVVEDCGEENQPVAEVLLYLLTDEKERRLLKTRGELEEELKDFVTVAASQLDLILEILVLSGLVFVVPDTPDDRYQLVHDYLVSFIRQQQEPKIQEIIAQLNREREQRQQLERSIERVRGELRLVQGERERVMVEVEQAEQTKQELAAENRKVSRRVRVGSVVLVLTVISAGFGLAWTGATANRDIQEAQQREQAARQAELAAQQGEEDAKQGEEDALQGVEIAKQQFVEAQKQADNARQRLNETEKREKEALERAKIAKQRVVAAQQQVAAAQQRETTAQQNAAQAQQQAEAANRQVEVAKRREQEANEQVELAEAKVKDAQEQFEFAQASLAQAEAERAEANKQTEEALKGTELERRGTLALRQFNYTQIPALLTAMEAGKELKALVKDQPINQYPAYSPLSALQQILDQIRERNQLRGHEDWVRSVTFSPDGEQIASASSDGTVRLWDKKGAELAVLRGHEASVLSVTFSPDGAQIASASEDGTVRLWDKKGAELAVLRGHEDWVSSVTFSPDGAQIASASEDGTVRLWDKKGAELAVLRGHEDWVGSVTFSPDGEQIASASGDGTVRLWDKKGAELAVLRGHESWVGSVTFSPDGAQIASASEDGTVRLWDKKGAELAVLRGHEASVLSVTFSPDGAQIASASGDGTVRLWDKKGAELAVLRGHEASVISVTFSPDGEQIASASDDGTVRLWDKKGAELAVLRGHESWVGSVTFSPDGAQIASASSDGTVRLWDKKGAELAVLRGHESSVGSVTFSPDGAQIASASWDKTVRLWDKKGKELAVLRGHEDSVRSVTFSPDGEQIASASDDGTVRLWDKKGAELAVLRGHESSVGSVTFSPDGAQIASASSDGTVRLWDKKGAELAVLRGHESSVGSVTFSPDGAQIASASWDKTVRLWDKKGKELAVLRGHENWVRSVTFSPDGAQIASASGDGTVRLWDKKGAELAVLRGHEDWVLSVSFSPDGKQIASASGDGTVRLWRVETLDDLLVRGCDWLQDYLHTNPDVSDIDEFCAGELGVAE</sequence>
<feature type="repeat" description="WD" evidence="3">
    <location>
        <begin position="1756"/>
        <end position="1788"/>
    </location>
</feature>
<evidence type="ECO:0000256" key="3">
    <source>
        <dbReference type="PROSITE-ProRule" id="PRU00221"/>
    </source>
</evidence>
<feature type="domain" description="Novel STAND NTPase 1" evidence="5">
    <location>
        <begin position="587"/>
        <end position="961"/>
    </location>
</feature>
<dbReference type="eggNOG" id="COG2319">
    <property type="taxonomic scope" value="Bacteria"/>
</dbReference>
<organism evidence="6 7">
    <name type="scientific">Coleofasciculus chthonoplastes PCC 7420</name>
    <dbReference type="NCBI Taxonomy" id="118168"/>
    <lineage>
        <taxon>Bacteria</taxon>
        <taxon>Bacillati</taxon>
        <taxon>Cyanobacteriota</taxon>
        <taxon>Cyanophyceae</taxon>
        <taxon>Coleofasciculales</taxon>
        <taxon>Coleofasciculaceae</taxon>
        <taxon>Coleofasciculus</taxon>
    </lineage>
</organism>
<feature type="repeat" description="WD" evidence="3">
    <location>
        <begin position="1592"/>
        <end position="1624"/>
    </location>
</feature>
<dbReference type="STRING" id="118168.MC7420_7908"/>
<dbReference type="Gene3D" id="1.25.40.10">
    <property type="entry name" value="Tetratricopeptide repeat domain"/>
    <property type="match status" value="1"/>
</dbReference>
<dbReference type="HOGENOM" id="CLU_002352_2_0_3"/>
<evidence type="ECO:0000256" key="1">
    <source>
        <dbReference type="ARBA" id="ARBA00022574"/>
    </source>
</evidence>
<dbReference type="InterPro" id="IPR036322">
    <property type="entry name" value="WD40_repeat_dom_sf"/>
</dbReference>
<dbReference type="InterPro" id="IPR020472">
    <property type="entry name" value="WD40_PAC1"/>
</dbReference>
<accession>B4VIM5</accession>
<feature type="repeat" description="WD" evidence="3">
    <location>
        <begin position="1510"/>
        <end position="1542"/>
    </location>
</feature>
<dbReference type="SUPFAM" id="SSF50978">
    <property type="entry name" value="WD40 repeat-like"/>
    <property type="match status" value="2"/>
</dbReference>
<reference evidence="6 7" key="1">
    <citation type="submission" date="2008-07" db="EMBL/GenBank/DDBJ databases">
        <authorList>
            <person name="Tandeau de Marsac N."/>
            <person name="Ferriera S."/>
            <person name="Johnson J."/>
            <person name="Kravitz S."/>
            <person name="Beeson K."/>
            <person name="Sutton G."/>
            <person name="Rogers Y.-H."/>
            <person name="Friedman R."/>
            <person name="Frazier M."/>
            <person name="Venter J.C."/>
        </authorList>
    </citation>
    <scope>NUCLEOTIDE SEQUENCE [LARGE SCALE GENOMIC DNA]</scope>
    <source>
        <strain evidence="6 7">PCC 7420</strain>
    </source>
</reference>
<dbReference type="Pfam" id="PF00400">
    <property type="entry name" value="WD40"/>
    <property type="match status" value="14"/>
</dbReference>
<dbReference type="PANTHER" id="PTHR22847">
    <property type="entry name" value="WD40 REPEAT PROTEIN"/>
    <property type="match status" value="1"/>
</dbReference>
<dbReference type="SMART" id="SM00320">
    <property type="entry name" value="WD40"/>
    <property type="match status" value="14"/>
</dbReference>
<feature type="repeat" description="WD" evidence="3">
    <location>
        <begin position="1346"/>
        <end position="1378"/>
    </location>
</feature>
<dbReference type="eggNOG" id="COG1672">
    <property type="taxonomic scope" value="Bacteria"/>
</dbReference>
<dbReference type="PROSITE" id="PS50294">
    <property type="entry name" value="WD_REPEATS_REGION"/>
    <property type="match status" value="14"/>
</dbReference>
<dbReference type="PANTHER" id="PTHR22847:SF637">
    <property type="entry name" value="WD REPEAT DOMAIN 5B"/>
    <property type="match status" value="1"/>
</dbReference>
<feature type="repeat" description="WD" evidence="3">
    <location>
        <begin position="1387"/>
        <end position="1419"/>
    </location>
</feature>
<evidence type="ECO:0000256" key="2">
    <source>
        <dbReference type="ARBA" id="ARBA00022737"/>
    </source>
</evidence>
<keyword evidence="1 3" id="KW-0853">WD repeat</keyword>